<dbReference type="InterPro" id="IPR031736">
    <property type="entry name" value="REXO1-like_dom"/>
</dbReference>
<keyword evidence="9" id="KW-1185">Reference proteome</keyword>
<dbReference type="Pfam" id="PF00929">
    <property type="entry name" value="RNase_T"/>
    <property type="match status" value="1"/>
</dbReference>
<evidence type="ECO:0000256" key="1">
    <source>
        <dbReference type="ARBA" id="ARBA00004123"/>
    </source>
</evidence>
<keyword evidence="3" id="KW-0540">Nuclease</keyword>
<keyword evidence="4" id="KW-0378">Hydrolase</keyword>
<dbReference type="InterPro" id="IPR047021">
    <property type="entry name" value="REXO1/3/4-like"/>
</dbReference>
<comment type="subcellular location">
    <subcellularLocation>
        <location evidence="1">Nucleus</location>
    </subcellularLocation>
</comment>
<feature type="compositionally biased region" description="Acidic residues" evidence="7">
    <location>
        <begin position="432"/>
        <end position="452"/>
    </location>
</feature>
<dbReference type="CDD" id="cd06145">
    <property type="entry name" value="REX1_like"/>
    <property type="match status" value="1"/>
</dbReference>
<evidence type="ECO:0000313" key="13">
    <source>
        <dbReference type="RefSeq" id="XP_025062742.1"/>
    </source>
</evidence>
<evidence type="ECO:0000256" key="4">
    <source>
        <dbReference type="ARBA" id="ARBA00022801"/>
    </source>
</evidence>
<dbReference type="InterPro" id="IPR036397">
    <property type="entry name" value="RNaseH_sf"/>
</dbReference>
<dbReference type="RefSeq" id="XP_025062742.1">
    <property type="nucleotide sequence ID" value="XM_025206957.1"/>
</dbReference>
<dbReference type="KEGG" id="asn:102374570"/>
<protein>
    <submittedName>
        <fullName evidence="10 11">RNA exonuclease 1 homolog isoform X1</fullName>
    </submittedName>
</protein>
<evidence type="ECO:0000313" key="11">
    <source>
        <dbReference type="RefSeq" id="XP_025062740.1"/>
    </source>
</evidence>
<dbReference type="PANTHER" id="PTHR12801:SF152">
    <property type="entry name" value="EXONUCLEASE DOMAIN-CONTAINING PROTEIN"/>
    <property type="match status" value="1"/>
</dbReference>
<comment type="similarity">
    <text evidence="2">Belongs to the REXO1/REXO3 family.</text>
</comment>
<feature type="domain" description="Exonuclease" evidence="8">
    <location>
        <begin position="867"/>
        <end position="1026"/>
    </location>
</feature>
<dbReference type="RefSeq" id="XP_025062740.1">
    <property type="nucleotide sequence ID" value="XM_025206955.1"/>
</dbReference>
<evidence type="ECO:0000256" key="2">
    <source>
        <dbReference type="ARBA" id="ARBA00006357"/>
    </source>
</evidence>
<dbReference type="Gene3D" id="3.30.420.10">
    <property type="entry name" value="Ribonuclease H-like superfamily/Ribonuclease H"/>
    <property type="match status" value="1"/>
</dbReference>
<dbReference type="RefSeq" id="XP_025062741.1">
    <property type="nucleotide sequence ID" value="XM_025206956.1"/>
</dbReference>
<dbReference type="GO" id="GO:0004527">
    <property type="term" value="F:exonuclease activity"/>
    <property type="evidence" value="ECO:0007669"/>
    <property type="project" value="UniProtKB-KW"/>
</dbReference>
<reference evidence="10 11" key="1">
    <citation type="submission" date="2025-04" db="UniProtKB">
        <authorList>
            <consortium name="RefSeq"/>
        </authorList>
    </citation>
    <scope>IDENTIFICATION</scope>
</reference>
<dbReference type="eggNOG" id="KOG2248">
    <property type="taxonomic scope" value="Eukaryota"/>
</dbReference>
<dbReference type="PANTHER" id="PTHR12801">
    <property type="entry name" value="RNA EXONUCLEASE REXO1 / RECO3 FAMILY MEMBER-RELATED"/>
    <property type="match status" value="1"/>
</dbReference>
<evidence type="ECO:0000256" key="5">
    <source>
        <dbReference type="ARBA" id="ARBA00022839"/>
    </source>
</evidence>
<gene>
    <name evidence="10 11 12 13" type="primary">LOC102374570</name>
</gene>
<feature type="region of interest" description="Disordered" evidence="7">
    <location>
        <begin position="45"/>
        <end position="77"/>
    </location>
</feature>
<keyword evidence="5 10" id="KW-0269">Exonuclease</keyword>
<evidence type="ECO:0000259" key="8">
    <source>
        <dbReference type="SMART" id="SM00479"/>
    </source>
</evidence>
<dbReference type="SMART" id="SM00479">
    <property type="entry name" value="EXOIII"/>
    <property type="match status" value="1"/>
</dbReference>
<feature type="region of interest" description="Disordered" evidence="7">
    <location>
        <begin position="699"/>
        <end position="724"/>
    </location>
</feature>
<dbReference type="AlphaFoldDB" id="A0A1U7S5U3"/>
<evidence type="ECO:0000313" key="10">
    <source>
        <dbReference type="RefSeq" id="XP_006026138.1"/>
    </source>
</evidence>
<dbReference type="Proteomes" id="UP000189705">
    <property type="component" value="Unplaced"/>
</dbReference>
<dbReference type="GO" id="GO:0005634">
    <property type="term" value="C:nucleus"/>
    <property type="evidence" value="ECO:0007669"/>
    <property type="project" value="UniProtKB-SubCell"/>
</dbReference>
<name>A0A1U7S5U3_ALLSI</name>
<evidence type="ECO:0000256" key="6">
    <source>
        <dbReference type="ARBA" id="ARBA00023242"/>
    </source>
</evidence>
<dbReference type="InterPro" id="IPR012337">
    <property type="entry name" value="RNaseH-like_sf"/>
</dbReference>
<feature type="region of interest" description="Disordered" evidence="7">
    <location>
        <begin position="1"/>
        <end position="21"/>
    </location>
</feature>
<dbReference type="RefSeq" id="XP_006026138.1">
    <property type="nucleotide sequence ID" value="XM_006026076.1"/>
</dbReference>
<sequence length="1030" mass="115154">MQGLERTKKKKESVKTELKDEQKRFLQHNLKDEMSKNNLFLIPKDLKGNDFSSDQDDQCNPPQVLKQPAVSSSKHSNNAYPFASSKYVLDHSCPATDLEYDPLLNYSAGLLSSSLAKEDENDKQQFQQVKASPCDNQQMFLETVFENKPGSPKKRARSSSPIKLEINLQESDDDDVLVIDVPPLTLTKKPKISRSYKKLEWEEKCAFVTLADNLQNRDRAEECKYAEEKRTLGSGGLQKDNEGLGHTEETLKMSSKTQSTNFLDVKIDVLKVSNNLQEHRNTLTNSTENNMPSLYHTVVGMQKETLNTGNTQTEISVKTSNVKEHTNYNFPSTRSMVQRRWCSEDILKDKSAVNQGIPKKLSENTNEALRSWENGRHKLLDNISSHPSDKLHLFKETGPDTGVLIKNFKEGSDSCRIQANIKESEIIVLDSSSEEMDYSEEDSSVSESDDPTEECRRIFNEFVESEALKEKMANQAHGINTEAEALDSKTNTGFGQKKRIAHTAKFDVQTSKEIIVPFKAPPPQQANARILQVQHQAAQMIAAVKSGQAFVAATSGQKKNVSGSSMTQSQSVGSMVSLNMLEVQPVATSQLNVVLQGNPVMGMPYRSSTLSVKRTAPMPMKVSTRRRPSVVPESGSKVSHDTRQRYVNFFVEEYMKICRTVNEAFDKALAEEKAIYDRCGSKNMYLNITVNTLKKLRDHGSLSSNGQASGSRSTNANGSGKSEEKNDLTGIVLYRLLKDYILTDEQLNVNHFPQPNPEKPGSAILNGVTKTAVSDSCKRTCCRCGKIYAVTSSGKHIRKEECNYHFGRVQRHKVPGGMESRYSCCEGVVGSPGCQVVKLHVHDGRKENLEGFMKTFIKPPPPDGNHGVYALDCEMCYTTQGLELTRVTVVDPNLQVAYNTFVKPDNDIIDYNTRFSGVTEEDLKNTTTTIRDVQAILLNLFSAATILIGHSLESDLYAVKLFHNTVVDTSIVFPHRLGLPHKRALKNLTADYLRRIIQDDVGGHDSSEDAAACMELILWKVKEDNKGRKW</sequence>
<dbReference type="InterPro" id="IPR013520">
    <property type="entry name" value="Ribonucl_H"/>
</dbReference>
<dbReference type="InterPro" id="IPR034922">
    <property type="entry name" value="REX1-like_exo"/>
</dbReference>
<keyword evidence="6" id="KW-0539">Nucleus</keyword>
<dbReference type="SUPFAM" id="SSF53098">
    <property type="entry name" value="Ribonuclease H-like"/>
    <property type="match status" value="1"/>
</dbReference>
<dbReference type="GeneID" id="102374570"/>
<evidence type="ECO:0000313" key="9">
    <source>
        <dbReference type="Proteomes" id="UP000189705"/>
    </source>
</evidence>
<dbReference type="FunFam" id="3.30.420.10:FF:000021">
    <property type="entry name" value="RNA exonuclease 1 homolog"/>
    <property type="match status" value="1"/>
</dbReference>
<organism evidence="9 10">
    <name type="scientific">Alligator sinensis</name>
    <name type="common">Chinese alligator</name>
    <dbReference type="NCBI Taxonomy" id="38654"/>
    <lineage>
        <taxon>Eukaryota</taxon>
        <taxon>Metazoa</taxon>
        <taxon>Chordata</taxon>
        <taxon>Craniata</taxon>
        <taxon>Vertebrata</taxon>
        <taxon>Euteleostomi</taxon>
        <taxon>Archelosauria</taxon>
        <taxon>Archosauria</taxon>
        <taxon>Crocodylia</taxon>
        <taxon>Alligatoridae</taxon>
        <taxon>Alligatorinae</taxon>
        <taxon>Alligator</taxon>
    </lineage>
</organism>
<dbReference type="Pfam" id="PF15870">
    <property type="entry name" value="EloA-BP1"/>
    <property type="match status" value="1"/>
</dbReference>
<dbReference type="GO" id="GO:0003676">
    <property type="term" value="F:nucleic acid binding"/>
    <property type="evidence" value="ECO:0007669"/>
    <property type="project" value="InterPro"/>
</dbReference>
<proteinExistence type="inferred from homology"/>
<accession>A0A1U7S5U3</accession>
<feature type="region of interest" description="Disordered" evidence="7">
    <location>
        <begin position="432"/>
        <end position="453"/>
    </location>
</feature>
<feature type="compositionally biased region" description="Polar residues" evidence="7">
    <location>
        <begin position="701"/>
        <end position="720"/>
    </location>
</feature>
<evidence type="ECO:0000313" key="12">
    <source>
        <dbReference type="RefSeq" id="XP_025062741.1"/>
    </source>
</evidence>
<evidence type="ECO:0000256" key="3">
    <source>
        <dbReference type="ARBA" id="ARBA00022722"/>
    </source>
</evidence>
<evidence type="ECO:0000256" key="7">
    <source>
        <dbReference type="SAM" id="MobiDB-lite"/>
    </source>
</evidence>
<dbReference type="STRING" id="38654.A0A1U7S5U3"/>